<keyword evidence="3" id="KW-0547">Nucleotide-binding</keyword>
<evidence type="ECO:0000313" key="7">
    <source>
        <dbReference type="EMBL" id="KAE9533500.1"/>
    </source>
</evidence>
<sequence>IHINRFIIMFQIMIQKFGKKIVNFTCSYVTFRNCNMCKIVEKYAIEYFHCLDIAHRDFKLQNILLNYQNEVKAADFGLKSFSNKRTLLLTRCGTWMFMPPEVLMSSKTDITLNSSIFGGVLHYIIIMLIGQVPFDDGRAKQIVAQQVSGDIVLLRPMYKRTVSSSAKRLVPHMLEPDMQARIAVVKHSKWMTTIGACKGGASWGICPP</sequence>
<evidence type="ECO:0000313" key="8">
    <source>
        <dbReference type="Proteomes" id="UP000475862"/>
    </source>
</evidence>
<comment type="caution">
    <text evidence="7">The sequence shown here is derived from an EMBL/GenBank/DDBJ whole genome shotgun (WGS) entry which is preliminary data.</text>
</comment>
<keyword evidence="4" id="KW-0418">Kinase</keyword>
<evidence type="ECO:0000259" key="6">
    <source>
        <dbReference type="PROSITE" id="PS50011"/>
    </source>
</evidence>
<dbReference type="GO" id="GO:0035556">
    <property type="term" value="P:intracellular signal transduction"/>
    <property type="evidence" value="ECO:0007669"/>
    <property type="project" value="TreeGrafter"/>
</dbReference>
<name>A0A6G0TKP5_APHGL</name>
<keyword evidence="2" id="KW-0808">Transferase</keyword>
<dbReference type="OrthoDB" id="541276at2759"/>
<keyword evidence="8" id="KW-1185">Reference proteome</keyword>
<dbReference type="InterPro" id="IPR000719">
    <property type="entry name" value="Prot_kinase_dom"/>
</dbReference>
<evidence type="ECO:0000256" key="2">
    <source>
        <dbReference type="ARBA" id="ARBA00022679"/>
    </source>
</evidence>
<proteinExistence type="predicted"/>
<dbReference type="PROSITE" id="PS50011">
    <property type="entry name" value="PROTEIN_KINASE_DOM"/>
    <property type="match status" value="1"/>
</dbReference>
<dbReference type="Gene3D" id="1.10.510.10">
    <property type="entry name" value="Transferase(Phosphotransferase) domain 1"/>
    <property type="match status" value="1"/>
</dbReference>
<dbReference type="Proteomes" id="UP000475862">
    <property type="component" value="Unassembled WGS sequence"/>
</dbReference>
<gene>
    <name evidence="7" type="ORF">AGLY_009138</name>
</gene>
<dbReference type="SMART" id="SM00220">
    <property type="entry name" value="S_TKc"/>
    <property type="match status" value="1"/>
</dbReference>
<keyword evidence="5" id="KW-0067">ATP-binding</keyword>
<evidence type="ECO:0000256" key="4">
    <source>
        <dbReference type="ARBA" id="ARBA00022777"/>
    </source>
</evidence>
<dbReference type="EMBL" id="VYZN01000034">
    <property type="protein sequence ID" value="KAE9533500.1"/>
    <property type="molecule type" value="Genomic_DNA"/>
</dbReference>
<feature type="domain" description="Protein kinase" evidence="6">
    <location>
        <begin position="1"/>
        <end position="194"/>
    </location>
</feature>
<dbReference type="InterPro" id="IPR008271">
    <property type="entry name" value="Ser/Thr_kinase_AS"/>
</dbReference>
<dbReference type="GO" id="GO:0005524">
    <property type="term" value="F:ATP binding"/>
    <property type="evidence" value="ECO:0007669"/>
    <property type="project" value="UniProtKB-KW"/>
</dbReference>
<dbReference type="GO" id="GO:0004674">
    <property type="term" value="F:protein serine/threonine kinase activity"/>
    <property type="evidence" value="ECO:0007669"/>
    <property type="project" value="UniProtKB-KW"/>
</dbReference>
<dbReference type="GO" id="GO:0005737">
    <property type="term" value="C:cytoplasm"/>
    <property type="evidence" value="ECO:0007669"/>
    <property type="project" value="TreeGrafter"/>
</dbReference>
<reference evidence="7 8" key="1">
    <citation type="submission" date="2019-08" db="EMBL/GenBank/DDBJ databases">
        <title>The genome of the soybean aphid Biotype 1, its phylome, world population structure and adaptation to the North American continent.</title>
        <authorList>
            <person name="Giordano R."/>
            <person name="Donthu R.K."/>
            <person name="Hernandez A.G."/>
            <person name="Wright C.L."/>
            <person name="Zimin A.V."/>
        </authorList>
    </citation>
    <scope>NUCLEOTIDE SEQUENCE [LARGE SCALE GENOMIC DNA]</scope>
    <source>
        <tissue evidence="7">Whole aphids</tissue>
    </source>
</reference>
<dbReference type="InterPro" id="IPR011009">
    <property type="entry name" value="Kinase-like_dom_sf"/>
</dbReference>
<dbReference type="SUPFAM" id="SSF56112">
    <property type="entry name" value="Protein kinase-like (PK-like)"/>
    <property type="match status" value="1"/>
</dbReference>
<evidence type="ECO:0000256" key="3">
    <source>
        <dbReference type="ARBA" id="ARBA00022741"/>
    </source>
</evidence>
<evidence type="ECO:0000256" key="5">
    <source>
        <dbReference type="ARBA" id="ARBA00022840"/>
    </source>
</evidence>
<keyword evidence="1" id="KW-0723">Serine/threonine-protein kinase</keyword>
<protein>
    <recommendedName>
        <fullName evidence="6">Protein kinase domain-containing protein</fullName>
    </recommendedName>
</protein>
<organism evidence="7 8">
    <name type="scientific">Aphis glycines</name>
    <name type="common">Soybean aphid</name>
    <dbReference type="NCBI Taxonomy" id="307491"/>
    <lineage>
        <taxon>Eukaryota</taxon>
        <taxon>Metazoa</taxon>
        <taxon>Ecdysozoa</taxon>
        <taxon>Arthropoda</taxon>
        <taxon>Hexapoda</taxon>
        <taxon>Insecta</taxon>
        <taxon>Pterygota</taxon>
        <taxon>Neoptera</taxon>
        <taxon>Paraneoptera</taxon>
        <taxon>Hemiptera</taxon>
        <taxon>Sternorrhyncha</taxon>
        <taxon>Aphidomorpha</taxon>
        <taxon>Aphidoidea</taxon>
        <taxon>Aphididae</taxon>
        <taxon>Aphidini</taxon>
        <taxon>Aphis</taxon>
        <taxon>Aphis</taxon>
    </lineage>
</organism>
<dbReference type="PANTHER" id="PTHR24346:SF82">
    <property type="entry name" value="KP78A-RELATED"/>
    <property type="match status" value="1"/>
</dbReference>
<feature type="non-terminal residue" evidence="7">
    <location>
        <position position="1"/>
    </location>
</feature>
<accession>A0A6G0TKP5</accession>
<dbReference type="PROSITE" id="PS00108">
    <property type="entry name" value="PROTEIN_KINASE_ST"/>
    <property type="match status" value="1"/>
</dbReference>
<dbReference type="Pfam" id="PF00069">
    <property type="entry name" value="Pkinase"/>
    <property type="match status" value="1"/>
</dbReference>
<dbReference type="PANTHER" id="PTHR24346">
    <property type="entry name" value="MAP/MICROTUBULE AFFINITY-REGULATING KINASE"/>
    <property type="match status" value="1"/>
</dbReference>
<evidence type="ECO:0000256" key="1">
    <source>
        <dbReference type="ARBA" id="ARBA00022527"/>
    </source>
</evidence>
<dbReference type="AlphaFoldDB" id="A0A6G0TKP5"/>